<dbReference type="PRINTS" id="PR00368">
    <property type="entry name" value="FADPNR"/>
</dbReference>
<dbReference type="OrthoDB" id="202203at2759"/>
<keyword evidence="2" id="KW-0285">Flavoprotein</keyword>
<dbReference type="AlphaFoldDB" id="N1QKD7"/>
<organism evidence="6 7">
    <name type="scientific">Sphaerulina musiva (strain SO2202)</name>
    <name type="common">Poplar stem canker fungus</name>
    <name type="synonym">Septoria musiva</name>
    <dbReference type="NCBI Taxonomy" id="692275"/>
    <lineage>
        <taxon>Eukaryota</taxon>
        <taxon>Fungi</taxon>
        <taxon>Dikarya</taxon>
        <taxon>Ascomycota</taxon>
        <taxon>Pezizomycotina</taxon>
        <taxon>Dothideomycetes</taxon>
        <taxon>Dothideomycetidae</taxon>
        <taxon>Mycosphaerellales</taxon>
        <taxon>Mycosphaerellaceae</taxon>
        <taxon>Sphaerulina</taxon>
    </lineage>
</organism>
<dbReference type="PANTHER" id="PTHR43735:SF3">
    <property type="entry name" value="FERROPTOSIS SUPPRESSOR PROTEIN 1"/>
    <property type="match status" value="1"/>
</dbReference>
<evidence type="ECO:0000259" key="5">
    <source>
        <dbReference type="Pfam" id="PF07992"/>
    </source>
</evidence>
<dbReference type="HOGENOM" id="CLU_019845_6_2_1"/>
<dbReference type="InterPro" id="IPR036188">
    <property type="entry name" value="FAD/NAD-bd_sf"/>
</dbReference>
<dbReference type="InterPro" id="IPR023753">
    <property type="entry name" value="FAD/NAD-binding_dom"/>
</dbReference>
<keyword evidence="3" id="KW-0274">FAD</keyword>
<dbReference type="OMA" id="QATHYIL"/>
<evidence type="ECO:0000256" key="2">
    <source>
        <dbReference type="ARBA" id="ARBA00022630"/>
    </source>
</evidence>
<evidence type="ECO:0000313" key="7">
    <source>
        <dbReference type="Proteomes" id="UP000016931"/>
    </source>
</evidence>
<gene>
    <name evidence="6" type="ORF">SEPMUDRAFT_146670</name>
</gene>
<dbReference type="EMBL" id="KB456260">
    <property type="protein sequence ID" value="EMF17696.1"/>
    <property type="molecule type" value="Genomic_DNA"/>
</dbReference>
<dbReference type="PANTHER" id="PTHR43735">
    <property type="entry name" value="APOPTOSIS-INDUCING FACTOR 1"/>
    <property type="match status" value="1"/>
</dbReference>
<dbReference type="Gene3D" id="3.50.50.100">
    <property type="match status" value="1"/>
</dbReference>
<sequence length="392" mass="41731">MSETRNIVVLGVAWAGLGTAHHICKHLLPQLQKSGTGKYVLHLVDPSTHFWWHIAAPRQICSVDELTIEKSFVPIKDGFKQYGSLQDSIVFHQATASGLDTQARTVSLATPNGSTESLAYWALIIATGVRTPTPLTGFVGSHEVSEQALREMNVKLKTAKDIVVAGGGPVGVETAGEIGAFLGSKAKVTLITSAAKLLPVFNDTRAKKAESLLKKVGVDVVYNTKVTASNDVGNGKTEIVLSDGKSRTVDVYIPAYGVQPNTEWLPADLKNSNGYVNTNSSTLRVDKAGARVYAAGDVSGVDTGGVLNMYTSLPVLCANLDHDLLAEAKTGSVVAEKTYRFQKKETQFVPIGPKTGVAAFNGWSVPGFVVAFAKGKDYMVGQMGGFTEGKKF</sequence>
<feature type="domain" description="FAD/NAD(P)-binding" evidence="5">
    <location>
        <begin position="6"/>
        <end position="299"/>
    </location>
</feature>
<dbReference type="GO" id="GO:0005737">
    <property type="term" value="C:cytoplasm"/>
    <property type="evidence" value="ECO:0007669"/>
    <property type="project" value="TreeGrafter"/>
</dbReference>
<comment type="similarity">
    <text evidence="1">Belongs to the FAD-dependent oxidoreductase family.</text>
</comment>
<dbReference type="PRINTS" id="PR00411">
    <property type="entry name" value="PNDRDTASEI"/>
</dbReference>
<dbReference type="Pfam" id="PF07992">
    <property type="entry name" value="Pyr_redox_2"/>
    <property type="match status" value="1"/>
</dbReference>
<evidence type="ECO:0000313" key="6">
    <source>
        <dbReference type="EMBL" id="EMF17696.1"/>
    </source>
</evidence>
<evidence type="ECO:0000256" key="3">
    <source>
        <dbReference type="ARBA" id="ARBA00022827"/>
    </source>
</evidence>
<evidence type="ECO:0000256" key="1">
    <source>
        <dbReference type="ARBA" id="ARBA00006442"/>
    </source>
</evidence>
<dbReference type="STRING" id="692275.N1QKD7"/>
<dbReference type="RefSeq" id="XP_016765817.1">
    <property type="nucleotide sequence ID" value="XM_016903786.1"/>
</dbReference>
<dbReference type="GeneID" id="27900923"/>
<evidence type="ECO:0000256" key="4">
    <source>
        <dbReference type="ARBA" id="ARBA00023002"/>
    </source>
</evidence>
<reference evidence="6 7" key="1">
    <citation type="journal article" date="2012" name="PLoS Pathog.">
        <title>Diverse lifestyles and strategies of plant pathogenesis encoded in the genomes of eighteen Dothideomycetes fungi.</title>
        <authorList>
            <person name="Ohm R.A."/>
            <person name="Feau N."/>
            <person name="Henrissat B."/>
            <person name="Schoch C.L."/>
            <person name="Horwitz B.A."/>
            <person name="Barry K.W."/>
            <person name="Condon B.J."/>
            <person name="Copeland A.C."/>
            <person name="Dhillon B."/>
            <person name="Glaser F."/>
            <person name="Hesse C.N."/>
            <person name="Kosti I."/>
            <person name="LaButti K."/>
            <person name="Lindquist E.A."/>
            <person name="Lucas S."/>
            <person name="Salamov A.A."/>
            <person name="Bradshaw R.E."/>
            <person name="Ciuffetti L."/>
            <person name="Hamelin R.C."/>
            <person name="Kema G.H.J."/>
            <person name="Lawrence C."/>
            <person name="Scott J.A."/>
            <person name="Spatafora J.W."/>
            <person name="Turgeon B.G."/>
            <person name="de Wit P.J.G.M."/>
            <person name="Zhong S."/>
            <person name="Goodwin S.B."/>
            <person name="Grigoriev I.V."/>
        </authorList>
    </citation>
    <scope>NUCLEOTIDE SEQUENCE [LARGE SCALE GENOMIC DNA]</scope>
    <source>
        <strain evidence="6 7">SO2202</strain>
    </source>
</reference>
<dbReference type="SUPFAM" id="SSF51905">
    <property type="entry name" value="FAD/NAD(P)-binding domain"/>
    <property type="match status" value="1"/>
</dbReference>
<dbReference type="eggNOG" id="KOG1336">
    <property type="taxonomic scope" value="Eukaryota"/>
</dbReference>
<dbReference type="GO" id="GO:0050660">
    <property type="term" value="F:flavin adenine dinucleotide binding"/>
    <property type="evidence" value="ECO:0007669"/>
    <property type="project" value="TreeGrafter"/>
</dbReference>
<protein>
    <submittedName>
        <fullName evidence="6">FAD/NAD(P)-binding domain-containing protein</fullName>
    </submittedName>
</protein>
<accession>N1QKD7</accession>
<name>N1QKD7_SPHMS</name>
<proteinExistence type="inferred from homology"/>
<dbReference type="Proteomes" id="UP000016931">
    <property type="component" value="Unassembled WGS sequence"/>
</dbReference>
<dbReference type="GO" id="GO:0004174">
    <property type="term" value="F:electron-transferring-flavoprotein dehydrogenase activity"/>
    <property type="evidence" value="ECO:0007669"/>
    <property type="project" value="TreeGrafter"/>
</dbReference>
<keyword evidence="7" id="KW-1185">Reference proteome</keyword>
<keyword evidence="4" id="KW-0560">Oxidoreductase</keyword>